<proteinExistence type="inferred from homology"/>
<organism evidence="6 7">
    <name type="scientific">Sinosporangium album</name>
    <dbReference type="NCBI Taxonomy" id="504805"/>
    <lineage>
        <taxon>Bacteria</taxon>
        <taxon>Bacillati</taxon>
        <taxon>Actinomycetota</taxon>
        <taxon>Actinomycetes</taxon>
        <taxon>Streptosporangiales</taxon>
        <taxon>Streptosporangiaceae</taxon>
        <taxon>Sinosporangium</taxon>
    </lineage>
</organism>
<name>A0A1G7R0Q5_9ACTN</name>
<keyword evidence="3" id="KW-0732">Signal</keyword>
<dbReference type="InterPro" id="IPR029058">
    <property type="entry name" value="AB_hydrolase_fold"/>
</dbReference>
<dbReference type="Proteomes" id="UP000198923">
    <property type="component" value="Unassembled WGS sequence"/>
</dbReference>
<evidence type="ECO:0000256" key="3">
    <source>
        <dbReference type="SAM" id="SignalP"/>
    </source>
</evidence>
<feature type="signal peptide" evidence="3">
    <location>
        <begin position="1"/>
        <end position="28"/>
    </location>
</feature>
<dbReference type="GO" id="GO:0016787">
    <property type="term" value="F:hydrolase activity"/>
    <property type="evidence" value="ECO:0007669"/>
    <property type="project" value="UniProtKB-KW"/>
</dbReference>
<feature type="domain" description="Peptidase S33 tripeptidyl aminopeptidase-like C-terminal" evidence="5">
    <location>
        <begin position="389"/>
        <end position="478"/>
    </location>
</feature>
<dbReference type="Pfam" id="PF08386">
    <property type="entry name" value="Abhydrolase_4"/>
    <property type="match status" value="1"/>
</dbReference>
<dbReference type="Pfam" id="PF00561">
    <property type="entry name" value="Abhydrolase_1"/>
    <property type="match status" value="1"/>
</dbReference>
<evidence type="ECO:0000256" key="1">
    <source>
        <dbReference type="ARBA" id="ARBA00010088"/>
    </source>
</evidence>
<dbReference type="InterPro" id="IPR013595">
    <property type="entry name" value="Pept_S33_TAP-like_C"/>
</dbReference>
<keyword evidence="7" id="KW-1185">Reference proteome</keyword>
<sequence>MKWPRSAVLVLPVLLTVGAAGYPASATAGASAAPVSKPAWTACEGGVSPEMQCAKLEVPVDWDAPTGKTITLSLARAPKAGSGKSAGTVIFHPGGPGAAGIPVVSRALANFADLRKHMDVVTWNPRGGQSGEHLPMESCARGPVVATPDDRREYEELLKVNSAGIAACRNADPQVFDNLDSATQARDMDAIRAALGEEKLTYLGNSYGGVVGATYARMFPKRVRAMALDSVPNHVVPVAASERLQYQALERIFDRFAKWCTRSADCVLSGKNVEKIWQDVVRRADRDPLPGAQAAGDRRYDGVDLKVLAYSLILRERSWPALAAAVQKAADGSASGFDPQGRGLMEQAGALLAVRCADGYRYNTHRAYRTAVRRAAKVSPNFAGMREVAYLACSPWAAEAVNPPASLRGRDLPPMLGISPADEFASVDAITGQVPGSVTVRYEGVGHGLYVNHGDPCTIVHVNRYLIEGRLPAAGTACPARPA</sequence>
<evidence type="ECO:0000313" key="7">
    <source>
        <dbReference type="Proteomes" id="UP000198923"/>
    </source>
</evidence>
<dbReference type="Gene3D" id="3.40.50.1820">
    <property type="entry name" value="alpha/beta hydrolase"/>
    <property type="match status" value="1"/>
</dbReference>
<dbReference type="STRING" id="504805.SAMN05421505_101178"/>
<evidence type="ECO:0000259" key="4">
    <source>
        <dbReference type="Pfam" id="PF00561"/>
    </source>
</evidence>
<feature type="chain" id="PRO_5038916869" evidence="3">
    <location>
        <begin position="29"/>
        <end position="483"/>
    </location>
</feature>
<dbReference type="InterPro" id="IPR000073">
    <property type="entry name" value="AB_hydrolase_1"/>
</dbReference>
<dbReference type="PANTHER" id="PTHR43248">
    <property type="entry name" value="2-SUCCINYL-6-HYDROXY-2,4-CYCLOHEXADIENE-1-CARBOXYLATE SYNTHASE"/>
    <property type="match status" value="1"/>
</dbReference>
<dbReference type="EMBL" id="FNCN01000001">
    <property type="protein sequence ID" value="SDG03719.1"/>
    <property type="molecule type" value="Genomic_DNA"/>
</dbReference>
<evidence type="ECO:0000256" key="2">
    <source>
        <dbReference type="ARBA" id="ARBA00022801"/>
    </source>
</evidence>
<dbReference type="InterPro" id="IPR051601">
    <property type="entry name" value="Serine_prot/Carboxylest_S33"/>
</dbReference>
<dbReference type="AlphaFoldDB" id="A0A1G7R0Q5"/>
<reference evidence="6 7" key="1">
    <citation type="submission" date="2016-10" db="EMBL/GenBank/DDBJ databases">
        <authorList>
            <person name="de Groot N.N."/>
        </authorList>
    </citation>
    <scope>NUCLEOTIDE SEQUENCE [LARGE SCALE GENOMIC DNA]</scope>
    <source>
        <strain evidence="6 7">CPCC 201354</strain>
    </source>
</reference>
<accession>A0A1G7R0Q5</accession>
<gene>
    <name evidence="6" type="ORF">SAMN05421505_101178</name>
</gene>
<evidence type="ECO:0000259" key="5">
    <source>
        <dbReference type="Pfam" id="PF08386"/>
    </source>
</evidence>
<evidence type="ECO:0000313" key="6">
    <source>
        <dbReference type="EMBL" id="SDG03719.1"/>
    </source>
</evidence>
<protein>
    <submittedName>
        <fullName evidence="6">TAP-like protein</fullName>
    </submittedName>
</protein>
<dbReference type="PANTHER" id="PTHR43248:SF25">
    <property type="entry name" value="AB HYDROLASE-1 DOMAIN-CONTAINING PROTEIN-RELATED"/>
    <property type="match status" value="1"/>
</dbReference>
<keyword evidence="2" id="KW-0378">Hydrolase</keyword>
<feature type="domain" description="AB hydrolase-1" evidence="4">
    <location>
        <begin position="88"/>
        <end position="279"/>
    </location>
</feature>
<comment type="similarity">
    <text evidence="1">Belongs to the peptidase S33 family.</text>
</comment>
<dbReference type="OrthoDB" id="5519806at2"/>
<dbReference type="SUPFAM" id="SSF53474">
    <property type="entry name" value="alpha/beta-Hydrolases"/>
    <property type="match status" value="1"/>
</dbReference>